<dbReference type="Proteomes" id="UP000034054">
    <property type="component" value="Unassembled WGS sequence"/>
</dbReference>
<keyword evidence="2" id="KW-1133">Transmembrane helix</keyword>
<gene>
    <name evidence="3" type="ORF">UY76_C0025G0006</name>
</gene>
<feature type="region of interest" description="Disordered" evidence="1">
    <location>
        <begin position="495"/>
        <end position="524"/>
    </location>
</feature>
<evidence type="ECO:0000256" key="2">
    <source>
        <dbReference type="SAM" id="Phobius"/>
    </source>
</evidence>
<proteinExistence type="predicted"/>
<sequence length="524" mass="55028">MFDENPLQSNVFPGQASNPYGQPGMVGPGGEAVTPSSDGIRSAVPAGKAEKHIHSMPGKFLSSPGGKQKNNRTLIFIVIALALVLLGGGLLAFFKYANPENTNTVTNTVVTNRQTNSNANANTNGNQNVNANTNGNGNINSNANANTNTNLPTIVKGSLTDPETNEKISSATLTIPSGALPSSVTTVSITTLPAELGAYATSEKYQAVGAVFVVTPSQTKLSKDASLEVSYLDSELLALGFSVKVSDLTIASWSKNEWVPLNSVVDSKNHIVTTKIDQFFADGMAIVAPKPTATNTNVNTNTSTTIVPSLDSDADGLTNQEEILYGTNAGSTDTDLDSYKDGQEVLALYNPNGSGKLVTASLVKIHENTTYGYSLYYPPSWTVGTLNADKLVTFTSITGEFVQASVQENAGGLSAREWYLSLNPSVSQSQLRDIAVGSLRGVLGPDGLNVFLADANYIYQVTYNIGIKTEANYLTTFTMMYSSFLAGLAPTGTNTNTSTNANTNANTNTPTNSNTNGSSNTNGG</sequence>
<dbReference type="AlphaFoldDB" id="A0A0G1ZVY6"/>
<evidence type="ECO:0000256" key="1">
    <source>
        <dbReference type="SAM" id="MobiDB-lite"/>
    </source>
</evidence>
<keyword evidence="2" id="KW-0812">Transmembrane</keyword>
<dbReference type="EMBL" id="LCRH01000025">
    <property type="protein sequence ID" value="KKW32532.1"/>
    <property type="molecule type" value="Genomic_DNA"/>
</dbReference>
<reference evidence="3 4" key="1">
    <citation type="journal article" date="2015" name="Nature">
        <title>rRNA introns, odd ribosomes, and small enigmatic genomes across a large radiation of phyla.</title>
        <authorList>
            <person name="Brown C.T."/>
            <person name="Hug L.A."/>
            <person name="Thomas B.C."/>
            <person name="Sharon I."/>
            <person name="Castelle C.J."/>
            <person name="Singh A."/>
            <person name="Wilkins M.J."/>
            <person name="Williams K.H."/>
            <person name="Banfield J.F."/>
        </authorList>
    </citation>
    <scope>NUCLEOTIDE SEQUENCE [LARGE SCALE GENOMIC DNA]</scope>
</reference>
<organism evidence="3 4">
    <name type="scientific">Candidatus Uhrbacteria bacterium GW2011_GWA2_52_8d</name>
    <dbReference type="NCBI Taxonomy" id="1618979"/>
    <lineage>
        <taxon>Bacteria</taxon>
        <taxon>Candidatus Uhriibacteriota</taxon>
    </lineage>
</organism>
<protein>
    <submittedName>
        <fullName evidence="3">Uncharacterized protein</fullName>
    </submittedName>
</protein>
<name>A0A0G1ZVY6_9BACT</name>
<keyword evidence="2" id="KW-0472">Membrane</keyword>
<accession>A0A0G1ZVY6</accession>
<feature type="transmembrane region" description="Helical" evidence="2">
    <location>
        <begin position="74"/>
        <end position="94"/>
    </location>
</feature>
<evidence type="ECO:0000313" key="3">
    <source>
        <dbReference type="EMBL" id="KKW32532.1"/>
    </source>
</evidence>
<evidence type="ECO:0000313" key="4">
    <source>
        <dbReference type="Proteomes" id="UP000034054"/>
    </source>
</evidence>
<comment type="caution">
    <text evidence="3">The sequence shown here is derived from an EMBL/GenBank/DDBJ whole genome shotgun (WGS) entry which is preliminary data.</text>
</comment>